<dbReference type="Pfam" id="PF13091">
    <property type="entry name" value="PLDc_2"/>
    <property type="match status" value="2"/>
</dbReference>
<evidence type="ECO:0000256" key="3">
    <source>
        <dbReference type="ARBA" id="ARBA00022679"/>
    </source>
</evidence>
<keyword evidence="2" id="KW-1003">Cell membrane</keyword>
<dbReference type="Proteomes" id="UP001526147">
    <property type="component" value="Unassembled WGS sequence"/>
</dbReference>
<evidence type="ECO:0000313" key="11">
    <source>
        <dbReference type="Proteomes" id="UP001526147"/>
    </source>
</evidence>
<evidence type="ECO:0000256" key="1">
    <source>
        <dbReference type="ARBA" id="ARBA00004236"/>
    </source>
</evidence>
<comment type="caution">
    <text evidence="10">The sequence shown here is derived from an EMBL/GenBank/DDBJ whole genome shotgun (WGS) entry which is preliminary data.</text>
</comment>
<evidence type="ECO:0000256" key="6">
    <source>
        <dbReference type="ARBA" id="ARBA00022989"/>
    </source>
</evidence>
<accession>A0ABT3DFE0</accession>
<protein>
    <recommendedName>
        <fullName evidence="8">Cardiolipin synthase</fullName>
        <ecNumber evidence="8">2.7.8.-</ecNumber>
    </recommendedName>
</protein>
<evidence type="ECO:0000259" key="9">
    <source>
        <dbReference type="PROSITE" id="PS50035"/>
    </source>
</evidence>
<evidence type="ECO:0000256" key="5">
    <source>
        <dbReference type="ARBA" id="ARBA00022737"/>
    </source>
</evidence>
<dbReference type="SMART" id="SM00155">
    <property type="entry name" value="PLDc"/>
    <property type="match status" value="2"/>
</dbReference>
<sequence length="400" mass="46808">MKLFFILSFIIVAMICWCIVDYHLGRKSHLLKSKYTQYPPRKSDITLFTDGDSLYKDLFEHIKNSRKSVHVLFFIIKNDQISHEFLSLLGEKASQGVEVRLLIDYVGSSKLTKKKLTLLNEKGVKVVYSHKPKFPFLFYTLQARNHRKITVIDGIIGYLGGFNIGKEYIGQDPKLGFWRDFHLKLTGEGVTDLQTQFLTDWFDSTGEKDLKETRYFPEQVTGKSTQMFISTYGENLEKHFISFIQDAKYEIIICSPYFIPGKKILNELLSALSRGVKVKITVPMNKDHPLVKEASYPYFRPLLLAGCEIYQFYHGFYHAKMIMIDDDFCDIGTANFDKRSFYLNDEMNCLIYDKKLIGEIKQFVYTDFRRSQLLTYEKYQKRPFSQRIKEVFATLVSQFL</sequence>
<dbReference type="InterPro" id="IPR025202">
    <property type="entry name" value="PLD-like_dom"/>
</dbReference>
<comment type="subcellular location">
    <subcellularLocation>
        <location evidence="1">Cell membrane</location>
    </subcellularLocation>
</comment>
<evidence type="ECO:0000313" key="10">
    <source>
        <dbReference type="EMBL" id="MCV9885775.1"/>
    </source>
</evidence>
<proteinExistence type="predicted"/>
<dbReference type="PANTHER" id="PTHR21248">
    <property type="entry name" value="CARDIOLIPIN SYNTHASE"/>
    <property type="match status" value="1"/>
</dbReference>
<feature type="domain" description="PLD phosphodiesterase" evidence="9">
    <location>
        <begin position="313"/>
        <end position="340"/>
    </location>
</feature>
<dbReference type="CDD" id="cd09112">
    <property type="entry name" value="PLDc_CLS_2"/>
    <property type="match status" value="1"/>
</dbReference>
<dbReference type="EC" id="2.7.8.-" evidence="8"/>
<evidence type="ECO:0000256" key="8">
    <source>
        <dbReference type="NCBIfam" id="TIGR04265"/>
    </source>
</evidence>
<dbReference type="Gene3D" id="3.30.870.10">
    <property type="entry name" value="Endonuclease Chain A"/>
    <property type="match status" value="2"/>
</dbReference>
<dbReference type="PANTHER" id="PTHR21248:SF7">
    <property type="entry name" value="MINOR CARDIOLIPIN SYNTHASE CLSB"/>
    <property type="match status" value="1"/>
</dbReference>
<dbReference type="EMBL" id="JAOYEY010000033">
    <property type="protein sequence ID" value="MCV9885775.1"/>
    <property type="molecule type" value="Genomic_DNA"/>
</dbReference>
<keyword evidence="6" id="KW-1133">Transmembrane helix</keyword>
<evidence type="ECO:0000256" key="2">
    <source>
        <dbReference type="ARBA" id="ARBA00022475"/>
    </source>
</evidence>
<evidence type="ECO:0000256" key="4">
    <source>
        <dbReference type="ARBA" id="ARBA00022692"/>
    </source>
</evidence>
<dbReference type="NCBIfam" id="TIGR04265">
    <property type="entry name" value="bac_cardiolipin"/>
    <property type="match status" value="1"/>
</dbReference>
<keyword evidence="3" id="KW-0808">Transferase</keyword>
<dbReference type="CDD" id="cd09110">
    <property type="entry name" value="PLDc_CLS_1"/>
    <property type="match status" value="1"/>
</dbReference>
<dbReference type="InterPro" id="IPR022924">
    <property type="entry name" value="Cardiolipin_synthase"/>
</dbReference>
<organism evidence="10 11">
    <name type="scientific">Metabacillus halosaccharovorans</name>
    <dbReference type="NCBI Taxonomy" id="930124"/>
    <lineage>
        <taxon>Bacteria</taxon>
        <taxon>Bacillati</taxon>
        <taxon>Bacillota</taxon>
        <taxon>Bacilli</taxon>
        <taxon>Bacillales</taxon>
        <taxon>Bacillaceae</taxon>
        <taxon>Metabacillus</taxon>
    </lineage>
</organism>
<keyword evidence="5" id="KW-0677">Repeat</keyword>
<dbReference type="SUPFAM" id="SSF56024">
    <property type="entry name" value="Phospholipase D/nuclease"/>
    <property type="match status" value="2"/>
</dbReference>
<dbReference type="RefSeq" id="WP_264142500.1">
    <property type="nucleotide sequence ID" value="NZ_JAOYEY010000033.1"/>
</dbReference>
<evidence type="ECO:0000256" key="7">
    <source>
        <dbReference type="ARBA" id="ARBA00023136"/>
    </source>
</evidence>
<keyword evidence="7" id="KW-0472">Membrane</keyword>
<dbReference type="PROSITE" id="PS50035">
    <property type="entry name" value="PLD"/>
    <property type="match status" value="2"/>
</dbReference>
<reference evidence="10 11" key="1">
    <citation type="submission" date="2022-10" db="EMBL/GenBank/DDBJ databases">
        <title>Draft genome assembly of moderately radiation resistant bacterium Metabacillus halosaccharovorans.</title>
        <authorList>
            <person name="Pal S."/>
            <person name="Gopinathan A."/>
        </authorList>
    </citation>
    <scope>NUCLEOTIDE SEQUENCE [LARGE SCALE GENOMIC DNA]</scope>
    <source>
        <strain evidence="10 11">VITHBRA001</strain>
    </source>
</reference>
<name>A0ABT3DFE0_9BACI</name>
<dbReference type="InterPro" id="IPR001736">
    <property type="entry name" value="PLipase_D/transphosphatidylase"/>
</dbReference>
<keyword evidence="11" id="KW-1185">Reference proteome</keyword>
<keyword evidence="4" id="KW-0812">Transmembrane</keyword>
<gene>
    <name evidence="10" type="primary">cls</name>
    <name evidence="10" type="ORF">OIH86_08915</name>
</gene>
<feature type="domain" description="PLD phosphodiesterase" evidence="9">
    <location>
        <begin position="141"/>
        <end position="168"/>
    </location>
</feature>